<dbReference type="Proteomes" id="UP000799118">
    <property type="component" value="Unassembled WGS sequence"/>
</dbReference>
<name>A0A6A4GT72_9AGAR</name>
<reference evidence="2" key="1">
    <citation type="journal article" date="2019" name="Environ. Microbiol.">
        <title>Fungal ecological strategies reflected in gene transcription - a case study of two litter decomposers.</title>
        <authorList>
            <person name="Barbi F."/>
            <person name="Kohler A."/>
            <person name="Barry K."/>
            <person name="Baskaran P."/>
            <person name="Daum C."/>
            <person name="Fauchery L."/>
            <person name="Ihrmark K."/>
            <person name="Kuo A."/>
            <person name="LaButti K."/>
            <person name="Lipzen A."/>
            <person name="Morin E."/>
            <person name="Grigoriev I.V."/>
            <person name="Henrissat B."/>
            <person name="Lindahl B."/>
            <person name="Martin F."/>
        </authorList>
    </citation>
    <scope>NUCLEOTIDE SEQUENCE</scope>
    <source>
        <strain evidence="2">JB14</strain>
    </source>
</reference>
<sequence>MPSPYALVTFVLTDWLCSSGQSIEDSWETDYNANEWQFALLLAIATSPLLLLRKSLLKSSVSRQHIMKLALQFHISRPQSVHEVEALLWKKLFECAAGEKDIEAMLQEFFAETNLGSVSVEDKRFFCFEGINLSKEDQKWVNDVLEPQNEAISNLASSITNAAASAAAPYALQPENTSKNLSKDDQRWVDDILEPQNQAISNLASSITNAAASSAAPYASQPKSANKNLNKEDQRWVDDVLEPQNQAISNLASSITNAVASAAAPYTQRRIATRPKNTIKNKANTSLPRLIATSSSKALPIVDYESESDANDSQQKLLHSSDSDSDSDGLSFTYIHTSTA</sequence>
<feature type="region of interest" description="Disordered" evidence="1">
    <location>
        <begin position="302"/>
        <end position="330"/>
    </location>
</feature>
<evidence type="ECO:0000313" key="2">
    <source>
        <dbReference type="EMBL" id="KAE9388992.1"/>
    </source>
</evidence>
<keyword evidence="3" id="KW-1185">Reference proteome</keyword>
<proteinExistence type="predicted"/>
<dbReference type="AlphaFoldDB" id="A0A6A4GT72"/>
<evidence type="ECO:0000256" key="1">
    <source>
        <dbReference type="SAM" id="MobiDB-lite"/>
    </source>
</evidence>
<evidence type="ECO:0000313" key="3">
    <source>
        <dbReference type="Proteomes" id="UP000799118"/>
    </source>
</evidence>
<accession>A0A6A4GT72</accession>
<dbReference type="EMBL" id="ML769716">
    <property type="protein sequence ID" value="KAE9388992.1"/>
    <property type="molecule type" value="Genomic_DNA"/>
</dbReference>
<protein>
    <submittedName>
        <fullName evidence="2">Uncharacterized protein</fullName>
    </submittedName>
</protein>
<organism evidence="2 3">
    <name type="scientific">Gymnopus androsaceus JB14</name>
    <dbReference type="NCBI Taxonomy" id="1447944"/>
    <lineage>
        <taxon>Eukaryota</taxon>
        <taxon>Fungi</taxon>
        <taxon>Dikarya</taxon>
        <taxon>Basidiomycota</taxon>
        <taxon>Agaricomycotina</taxon>
        <taxon>Agaricomycetes</taxon>
        <taxon>Agaricomycetidae</taxon>
        <taxon>Agaricales</taxon>
        <taxon>Marasmiineae</taxon>
        <taxon>Omphalotaceae</taxon>
        <taxon>Gymnopus</taxon>
    </lineage>
</organism>
<gene>
    <name evidence="2" type="ORF">BT96DRAFT_1003671</name>
</gene>